<dbReference type="NCBIfam" id="TIGR00684">
    <property type="entry name" value="narJ"/>
    <property type="match status" value="1"/>
</dbReference>
<evidence type="ECO:0000256" key="1">
    <source>
        <dbReference type="ARBA" id="ARBA00023063"/>
    </source>
</evidence>
<dbReference type="AlphaFoldDB" id="A0A244CTR8"/>
<dbReference type="RefSeq" id="WP_086743176.1">
    <property type="nucleotide sequence ID" value="NZ_MWPV01000001.1"/>
</dbReference>
<dbReference type="GO" id="GO:0051082">
    <property type="term" value="F:unfolded protein binding"/>
    <property type="evidence" value="ECO:0007669"/>
    <property type="project" value="InterPro"/>
</dbReference>
<evidence type="ECO:0000256" key="2">
    <source>
        <dbReference type="SAM" id="MobiDB-lite"/>
    </source>
</evidence>
<feature type="compositionally biased region" description="Polar residues" evidence="2">
    <location>
        <begin position="207"/>
        <end position="216"/>
    </location>
</feature>
<dbReference type="Proteomes" id="UP000194841">
    <property type="component" value="Unassembled WGS sequence"/>
</dbReference>
<evidence type="ECO:0000313" key="3">
    <source>
        <dbReference type="EMBL" id="OUL59003.1"/>
    </source>
</evidence>
<dbReference type="EMBL" id="MWPV01000001">
    <property type="protein sequence ID" value="OUL59003.1"/>
    <property type="molecule type" value="Genomic_DNA"/>
</dbReference>
<protein>
    <submittedName>
        <fullName evidence="3">Nitrate reductase molybdenum cofactor assembly chaperone</fullName>
    </submittedName>
</protein>
<dbReference type="PANTHER" id="PTHR43680:SF2">
    <property type="entry name" value="NITRATE REDUCTASE MOLYBDENUM COFACTOR ASSEMBLY CHAPERONE NARJ"/>
    <property type="match status" value="1"/>
</dbReference>
<reference evidence="3 4" key="1">
    <citation type="submission" date="2017-02" db="EMBL/GenBank/DDBJ databases">
        <title>Pseudoalteromonas ulvae TC14 Genome.</title>
        <authorList>
            <person name="Molmeret M."/>
        </authorList>
    </citation>
    <scope>NUCLEOTIDE SEQUENCE [LARGE SCALE GENOMIC DNA]</scope>
    <source>
        <strain evidence="3">TC14</strain>
    </source>
</reference>
<keyword evidence="4" id="KW-1185">Reference proteome</keyword>
<organism evidence="3 4">
    <name type="scientific">Pseudoalteromonas ulvae</name>
    <dbReference type="NCBI Taxonomy" id="107327"/>
    <lineage>
        <taxon>Bacteria</taxon>
        <taxon>Pseudomonadati</taxon>
        <taxon>Pseudomonadota</taxon>
        <taxon>Gammaproteobacteria</taxon>
        <taxon>Alteromonadales</taxon>
        <taxon>Pseudoalteromonadaceae</taxon>
        <taxon>Pseudoalteromonas</taxon>
    </lineage>
</organism>
<dbReference type="GO" id="GO:0042128">
    <property type="term" value="P:nitrate assimilation"/>
    <property type="evidence" value="ECO:0007669"/>
    <property type="project" value="UniProtKB-KW"/>
</dbReference>
<evidence type="ECO:0000313" key="4">
    <source>
        <dbReference type="Proteomes" id="UP000194841"/>
    </source>
</evidence>
<dbReference type="InterPro" id="IPR036411">
    <property type="entry name" value="TorD-like_sf"/>
</dbReference>
<comment type="caution">
    <text evidence="3">The sequence shown here is derived from an EMBL/GenBank/DDBJ whole genome shotgun (WGS) entry which is preliminary data.</text>
</comment>
<dbReference type="OrthoDB" id="8478585at2"/>
<accession>A0A244CTR8</accession>
<keyword evidence="1" id="KW-0534">Nitrate assimilation</keyword>
<dbReference type="Pfam" id="PF02613">
    <property type="entry name" value="Nitrate_red_del"/>
    <property type="match status" value="1"/>
</dbReference>
<gene>
    <name evidence="3" type="ORF">B1199_01590</name>
</gene>
<dbReference type="Gene3D" id="1.10.3480.10">
    <property type="entry name" value="TorD-like"/>
    <property type="match status" value="1"/>
</dbReference>
<dbReference type="PANTHER" id="PTHR43680">
    <property type="entry name" value="NITRATE REDUCTASE MOLYBDENUM COFACTOR ASSEMBLY CHAPERONE"/>
    <property type="match status" value="1"/>
</dbReference>
<sequence>MHVLSVLSHLLDYPTTEFVDAEHELLAIVNQSTLSVETKQGLSRFISNQCAKDLMDWQAEYDGLFERGRALGLWLFEHVHGESRDRGQAMVDLIEQYKQAGLELSQNELPDYIPLFLEFLATQGEANAQHWLSEVEHILALLQCRLEKRESEYAIVFVTLLEIAQSKLDLSALREQINGEKRDDTKQAIDKEWEEEAVTFGAPDAQNCPSSVNRPTDAQRKDQHVPVTWTDFNQQAS</sequence>
<dbReference type="InterPro" id="IPR003765">
    <property type="entry name" value="NO3_reductase_chaperone_NarJ"/>
</dbReference>
<dbReference type="SUPFAM" id="SSF89155">
    <property type="entry name" value="TorD-like"/>
    <property type="match status" value="1"/>
</dbReference>
<dbReference type="GO" id="GO:0051131">
    <property type="term" value="P:chaperone-mediated protein complex assembly"/>
    <property type="evidence" value="ECO:0007669"/>
    <property type="project" value="InterPro"/>
</dbReference>
<proteinExistence type="predicted"/>
<dbReference type="InterPro" id="IPR020945">
    <property type="entry name" value="DMSO/NO3_reduct_chaperone"/>
</dbReference>
<feature type="region of interest" description="Disordered" evidence="2">
    <location>
        <begin position="201"/>
        <end position="237"/>
    </location>
</feature>
<name>A0A244CTR8_PSEDV</name>
<dbReference type="GO" id="GO:0016530">
    <property type="term" value="F:metallochaperone activity"/>
    <property type="evidence" value="ECO:0007669"/>
    <property type="project" value="TreeGrafter"/>
</dbReference>